<feature type="transmembrane region" description="Helical" evidence="2">
    <location>
        <begin position="73"/>
        <end position="92"/>
    </location>
</feature>
<feature type="transmembrane region" description="Helical" evidence="2">
    <location>
        <begin position="104"/>
        <end position="128"/>
    </location>
</feature>
<protein>
    <submittedName>
        <fullName evidence="3">Uncharacterized protein</fullName>
    </submittedName>
</protein>
<evidence type="ECO:0000256" key="2">
    <source>
        <dbReference type="SAM" id="Phobius"/>
    </source>
</evidence>
<keyword evidence="2" id="KW-1133">Transmembrane helix</keyword>
<evidence type="ECO:0000256" key="1">
    <source>
        <dbReference type="SAM" id="MobiDB-lite"/>
    </source>
</evidence>
<keyword evidence="2" id="KW-0472">Membrane</keyword>
<name>A0A8D8QHE3_9HEMI</name>
<sequence length="157" mass="17983">MRGWALQWVERRKSARPIYRSSQERRGRVRCCPSTEEASLPSFQNVRSMNEAGLTRTICTGLRGKVRSPVSTVSYTPTSFWTPVLSFFLILFTSVRFQHVKFTFWTAVLSHLIFFDYFCATLTCKIAANMPQGPRVGIKHQSHNSKSTEVTLRQVST</sequence>
<dbReference type="EMBL" id="HBUF01076697">
    <property type="protein sequence ID" value="CAG6631384.1"/>
    <property type="molecule type" value="Transcribed_RNA"/>
</dbReference>
<evidence type="ECO:0000313" key="3">
    <source>
        <dbReference type="EMBL" id="CAG6631362.1"/>
    </source>
</evidence>
<proteinExistence type="predicted"/>
<reference evidence="3" key="1">
    <citation type="submission" date="2021-05" db="EMBL/GenBank/DDBJ databases">
        <authorList>
            <person name="Alioto T."/>
            <person name="Alioto T."/>
            <person name="Gomez Garrido J."/>
        </authorList>
    </citation>
    <scope>NUCLEOTIDE SEQUENCE</scope>
</reference>
<accession>A0A8D8QHE3</accession>
<feature type="region of interest" description="Disordered" evidence="1">
    <location>
        <begin position="137"/>
        <end position="157"/>
    </location>
</feature>
<organism evidence="3">
    <name type="scientific">Cacopsylla melanoneura</name>
    <dbReference type="NCBI Taxonomy" id="428564"/>
    <lineage>
        <taxon>Eukaryota</taxon>
        <taxon>Metazoa</taxon>
        <taxon>Ecdysozoa</taxon>
        <taxon>Arthropoda</taxon>
        <taxon>Hexapoda</taxon>
        <taxon>Insecta</taxon>
        <taxon>Pterygota</taxon>
        <taxon>Neoptera</taxon>
        <taxon>Paraneoptera</taxon>
        <taxon>Hemiptera</taxon>
        <taxon>Sternorrhyncha</taxon>
        <taxon>Psylloidea</taxon>
        <taxon>Psyllidae</taxon>
        <taxon>Psyllinae</taxon>
        <taxon>Cacopsylla</taxon>
    </lineage>
</organism>
<dbReference type="EMBL" id="HBUF01076694">
    <property type="protein sequence ID" value="CAG6631362.1"/>
    <property type="molecule type" value="Transcribed_RNA"/>
</dbReference>
<dbReference type="EMBL" id="HBUF01076701">
    <property type="protein sequence ID" value="CAG6631414.1"/>
    <property type="molecule type" value="Transcribed_RNA"/>
</dbReference>
<dbReference type="AlphaFoldDB" id="A0A8D8QHE3"/>
<keyword evidence="2" id="KW-0812">Transmembrane</keyword>
<dbReference type="EMBL" id="HBUF01076698">
    <property type="protein sequence ID" value="CAG6631392.1"/>
    <property type="molecule type" value="Transcribed_RNA"/>
</dbReference>
<feature type="compositionally biased region" description="Polar residues" evidence="1">
    <location>
        <begin position="144"/>
        <end position="157"/>
    </location>
</feature>